<comment type="similarity">
    <text evidence="5">Belongs to the SAT4 family.</text>
</comment>
<evidence type="ECO:0000256" key="7">
    <source>
        <dbReference type="SAM" id="Phobius"/>
    </source>
</evidence>
<protein>
    <recommendedName>
        <fullName evidence="8">Rhodopsin domain-containing protein</fullName>
    </recommendedName>
</protein>
<feature type="compositionally biased region" description="Polar residues" evidence="6">
    <location>
        <begin position="1057"/>
        <end position="1067"/>
    </location>
</feature>
<feature type="compositionally biased region" description="Basic and acidic residues" evidence="6">
    <location>
        <begin position="915"/>
        <end position="931"/>
    </location>
</feature>
<feature type="transmembrane region" description="Helical" evidence="7">
    <location>
        <begin position="227"/>
        <end position="251"/>
    </location>
</feature>
<feature type="compositionally biased region" description="Basic and acidic residues" evidence="6">
    <location>
        <begin position="942"/>
        <end position="963"/>
    </location>
</feature>
<feature type="compositionally biased region" description="Basic and acidic residues" evidence="6">
    <location>
        <begin position="831"/>
        <end position="857"/>
    </location>
</feature>
<evidence type="ECO:0000256" key="1">
    <source>
        <dbReference type="ARBA" id="ARBA00004141"/>
    </source>
</evidence>
<evidence type="ECO:0000256" key="2">
    <source>
        <dbReference type="ARBA" id="ARBA00022692"/>
    </source>
</evidence>
<organism evidence="9 10">
    <name type="scientific">Lecanosticta acicola</name>
    <dbReference type="NCBI Taxonomy" id="111012"/>
    <lineage>
        <taxon>Eukaryota</taxon>
        <taxon>Fungi</taxon>
        <taxon>Dikarya</taxon>
        <taxon>Ascomycota</taxon>
        <taxon>Pezizomycotina</taxon>
        <taxon>Dothideomycetes</taxon>
        <taxon>Dothideomycetidae</taxon>
        <taxon>Mycosphaerellales</taxon>
        <taxon>Mycosphaerellaceae</taxon>
        <taxon>Lecanosticta</taxon>
    </lineage>
</organism>
<feature type="compositionally biased region" description="Low complexity" evidence="6">
    <location>
        <begin position="314"/>
        <end position="329"/>
    </location>
</feature>
<comment type="subcellular location">
    <subcellularLocation>
        <location evidence="1">Membrane</location>
        <topology evidence="1">Multi-pass membrane protein</topology>
    </subcellularLocation>
</comment>
<feature type="region of interest" description="Disordered" evidence="6">
    <location>
        <begin position="991"/>
        <end position="1096"/>
    </location>
</feature>
<feature type="compositionally biased region" description="Basic and acidic residues" evidence="6">
    <location>
        <begin position="996"/>
        <end position="1016"/>
    </location>
</feature>
<feature type="region of interest" description="Disordered" evidence="6">
    <location>
        <begin position="1367"/>
        <end position="1494"/>
    </location>
</feature>
<gene>
    <name evidence="9" type="ORF">LECACI_7A005433</name>
</gene>
<evidence type="ECO:0000259" key="8">
    <source>
        <dbReference type="Pfam" id="PF20684"/>
    </source>
</evidence>
<evidence type="ECO:0000256" key="4">
    <source>
        <dbReference type="ARBA" id="ARBA00023136"/>
    </source>
</evidence>
<comment type="caution">
    <text evidence="9">The sequence shown here is derived from an EMBL/GenBank/DDBJ whole genome shotgun (WGS) entry which is preliminary data.</text>
</comment>
<dbReference type="PANTHER" id="PTHR33048">
    <property type="entry name" value="PTH11-LIKE INTEGRAL MEMBRANE PROTEIN (AFU_ORTHOLOGUE AFUA_5G11245)"/>
    <property type="match status" value="1"/>
</dbReference>
<dbReference type="Proteomes" id="UP001296104">
    <property type="component" value="Unassembled WGS sequence"/>
</dbReference>
<dbReference type="InterPro" id="IPR049326">
    <property type="entry name" value="Rhodopsin_dom_fungi"/>
</dbReference>
<feature type="compositionally biased region" description="Basic and acidic residues" evidence="6">
    <location>
        <begin position="1074"/>
        <end position="1087"/>
    </location>
</feature>
<keyword evidence="3 7" id="KW-1133">Transmembrane helix</keyword>
<dbReference type="InterPro" id="IPR052337">
    <property type="entry name" value="SAT4-like"/>
</dbReference>
<keyword evidence="2 7" id="KW-0812">Transmembrane</keyword>
<evidence type="ECO:0000256" key="6">
    <source>
        <dbReference type="SAM" id="MobiDB-lite"/>
    </source>
</evidence>
<keyword evidence="10" id="KW-1185">Reference proteome</keyword>
<feature type="compositionally biased region" description="Basic and acidic residues" evidence="6">
    <location>
        <begin position="1408"/>
        <end position="1421"/>
    </location>
</feature>
<feature type="compositionally biased region" description="Basic and acidic residues" evidence="6">
    <location>
        <begin position="439"/>
        <end position="464"/>
    </location>
</feature>
<accession>A0AAI8Z0M5</accession>
<reference evidence="9" key="1">
    <citation type="submission" date="2023-11" db="EMBL/GenBank/DDBJ databases">
        <authorList>
            <person name="Alioto T."/>
            <person name="Alioto T."/>
            <person name="Gomez Garrido J."/>
        </authorList>
    </citation>
    <scope>NUCLEOTIDE SEQUENCE</scope>
</reference>
<keyword evidence="4 7" id="KW-0472">Membrane</keyword>
<dbReference type="Pfam" id="PF20684">
    <property type="entry name" value="Fung_rhodopsin"/>
    <property type="match status" value="1"/>
</dbReference>
<dbReference type="GO" id="GO:0016020">
    <property type="term" value="C:membrane"/>
    <property type="evidence" value="ECO:0007669"/>
    <property type="project" value="UniProtKB-SubCell"/>
</dbReference>
<dbReference type="PANTHER" id="PTHR33048:SF47">
    <property type="entry name" value="INTEGRAL MEMBRANE PROTEIN-RELATED"/>
    <property type="match status" value="1"/>
</dbReference>
<evidence type="ECO:0000256" key="5">
    <source>
        <dbReference type="ARBA" id="ARBA00038359"/>
    </source>
</evidence>
<feature type="compositionally biased region" description="Basic and acidic residues" evidence="6">
    <location>
        <begin position="530"/>
        <end position="547"/>
    </location>
</feature>
<feature type="transmembrane region" description="Helical" evidence="7">
    <location>
        <begin position="28"/>
        <end position="47"/>
    </location>
</feature>
<name>A0AAI8Z0M5_9PEZI</name>
<feature type="transmembrane region" description="Helical" evidence="7">
    <location>
        <begin position="67"/>
        <end position="85"/>
    </location>
</feature>
<feature type="domain" description="Rhodopsin" evidence="8">
    <location>
        <begin position="49"/>
        <end position="290"/>
    </location>
</feature>
<feature type="compositionally biased region" description="Basic and acidic residues" evidence="6">
    <location>
        <begin position="387"/>
        <end position="403"/>
    </location>
</feature>
<proteinExistence type="inferred from homology"/>
<evidence type="ECO:0000313" key="10">
    <source>
        <dbReference type="Proteomes" id="UP001296104"/>
    </source>
</evidence>
<feature type="region of interest" description="Disordered" evidence="6">
    <location>
        <begin position="307"/>
        <end position="691"/>
    </location>
</feature>
<feature type="region of interest" description="Disordered" evidence="6">
    <location>
        <begin position="706"/>
        <end position="978"/>
    </location>
</feature>
<sequence>MSRNAVPDLLASKKVQAEMCGLPIRNRISALVVTQSILFALTIAFVAARVVSRGQWNGGAGYGWDDWVLFATCFPMLGLTVTGYLEQHAGLGQDVWELSVEEIKKVVMLFYIGNTFYAPVVIGTKIAFVLLYIRVWEDVHTVFPRICKGVVLLLVMALLGFEFSTIFLCVPVDYTWRSLTEHIEGHCINRDAQLYTNSSINIAFDFVVLLLPVSNVVGLRMGRTKKIGILSTFSVGFAVTATSVVQLYYLIKYVSRTENPTWDLFPIAVTRVVEVYLSIICCCMPMMAGLGKRFFRRLGDTISMHSSLSDSKWKNFGSSKGSKNGTKGASVHDADSVLQLTARPSAGGGNEEGDLRRGWQNENGSELEERETSASRSNSDETEDNPSDNKRHTRSGDEQRKAAESMLYGSARSEAQPFGENISPDQAQFFEDVTPMETTKNEGREGDQQAPERHPRRSREDDHTKHKRTDTSSKAYTALPFVFGDGPALQLDDPSQKARGQHHLLTAPGSAGRVEDKGPAQKRNGPPPRQQDRHEDRHHILTPRDKEYDEGDVAEDEQARRLASSVNTLRPPGHDKGRSQGDALPLPYSPSIYDSWDTTPASDLEGVSLPSASQEDSTDDEEVAIPNDVKTLPSQGGRNLYDTYQRGIAADGGKTTDTPLAELGYGGTPYNKKTGYFSQKDGVVNPKGWVSEPSKYAAGIKRLSAYDSPAYYGGPDSPASAPPSPPLSPGGTGTRKMWHPDGSSGQDRVTPPGSPRNLKPYELGQIKLTSTPPPQAPDSANAAEEEQRLGVTQGAPPPPAKAEGRKRASSIASTDYPAHQYVRGSDGSWDLARDPGQKSHSGAKDGRNDGERDDAPVRPKAPTPAIPTAAEYMARLLRSDSDHVPQWSPDNSFSPDRDAPGRRPAPGPLQFLEFSESRFDEANQRHPEREPASLWQGGRTSGFEDHVQRRRVADAERQMEREQPVFPVTPPPDLSEEKQRKLDVALGSIAPGRGVYDNRDWDRADDWDNNDPERYQQGDWPSNDRGWQEYDDDFYRGRRWDGPAPQSNEDDYWGRRFSNQSYNGQRSRSVEISPEDHWHRGSIDHHRTSGVSPEDYWGHENGNRWMNRSVTTPAEDSFWHRRNVGGYGTPAETPMENRWRRRSSERYNYRRASTPVDDRWRRRSTERYDSHRASTPVGDRWPPPAGERYRRRSVETPLADQWQRFQNRRLSGGSWQEQSNRRFSSGSWQEQSNRRYQPETPQFYRNPETPLSERFNWRNQPETPLWRGQETPQYERFHGRYQPETPLWKSQETPQFERFNGRYEAGTPQWKSQETPQFERSNGRYEPDTPQYRNNNDEDEDDGYEPWRPSAALQKSLDEYTRKSMADWNMTADSFKPRRAKTTAVPTVNDVYNDQEDYPPSNSRRSLSHHDGERSWKHDEFFVPPATQAEADKSSQGYVPRVLRSEKAPVSGWAALDQRGWSDNRDDEEGEQKKRGSTGTEEKSNAWAPVEVPR</sequence>
<feature type="transmembrane region" description="Helical" evidence="7">
    <location>
        <begin position="271"/>
        <end position="290"/>
    </location>
</feature>
<feature type="compositionally biased region" description="Polar residues" evidence="6">
    <location>
        <begin position="1203"/>
        <end position="1231"/>
    </location>
</feature>
<dbReference type="EMBL" id="CAVMBE010000035">
    <property type="protein sequence ID" value="CAK4030224.1"/>
    <property type="molecule type" value="Genomic_DNA"/>
</dbReference>
<feature type="transmembrane region" description="Helical" evidence="7">
    <location>
        <begin position="150"/>
        <end position="170"/>
    </location>
</feature>
<evidence type="ECO:0000256" key="3">
    <source>
        <dbReference type="ARBA" id="ARBA00022989"/>
    </source>
</evidence>
<evidence type="ECO:0000313" key="9">
    <source>
        <dbReference type="EMBL" id="CAK4030224.1"/>
    </source>
</evidence>
<feature type="transmembrane region" description="Helical" evidence="7">
    <location>
        <begin position="106"/>
        <end position="130"/>
    </location>
</feature>
<feature type="compositionally biased region" description="Polar residues" evidence="6">
    <location>
        <begin position="1309"/>
        <end position="1320"/>
    </location>
</feature>
<feature type="region of interest" description="Disordered" evidence="6">
    <location>
        <begin position="1166"/>
        <end position="1352"/>
    </location>
</feature>